<reference evidence="2" key="1">
    <citation type="journal article" date="2019" name="Int. J. Syst. Evol. Microbiol.">
        <title>The Global Catalogue of Microorganisms (GCM) 10K type strain sequencing project: providing services to taxonomists for standard genome sequencing and annotation.</title>
        <authorList>
            <consortium name="The Broad Institute Genomics Platform"/>
            <consortium name="The Broad Institute Genome Sequencing Center for Infectious Disease"/>
            <person name="Wu L."/>
            <person name="Ma J."/>
        </authorList>
    </citation>
    <scope>NUCLEOTIDE SEQUENCE [LARGE SCALE GENOMIC DNA]</scope>
    <source>
        <strain evidence="2">CGMCC 1.12990</strain>
    </source>
</reference>
<dbReference type="Proteomes" id="UP000601361">
    <property type="component" value="Unassembled WGS sequence"/>
</dbReference>
<evidence type="ECO:0000313" key="2">
    <source>
        <dbReference type="Proteomes" id="UP000601361"/>
    </source>
</evidence>
<evidence type="ECO:0000313" key="1">
    <source>
        <dbReference type="EMBL" id="GGG51092.1"/>
    </source>
</evidence>
<keyword evidence="2" id="KW-1185">Reference proteome</keyword>
<accession>A0ABQ1WYP1</accession>
<comment type="caution">
    <text evidence="1">The sequence shown here is derived from an EMBL/GenBank/DDBJ whole genome shotgun (WGS) entry which is preliminary data.</text>
</comment>
<protein>
    <submittedName>
        <fullName evidence="1">Uncharacterized protein</fullName>
    </submittedName>
</protein>
<gene>
    <name evidence="1" type="ORF">GCM10011378_29130</name>
</gene>
<dbReference type="EMBL" id="BMGS01000007">
    <property type="protein sequence ID" value="GGG51092.1"/>
    <property type="molecule type" value="Genomic_DNA"/>
</dbReference>
<sequence length="66" mass="6890">MVPAQQPPAQQATLVVASGRYAHTIGGGRQRGSEIKTGVGLEVRFPITGGGRKQQQKARVAKVHAG</sequence>
<organism evidence="1 2">
    <name type="scientific">Hymenobacter glacieicola</name>
    <dbReference type="NCBI Taxonomy" id="1562124"/>
    <lineage>
        <taxon>Bacteria</taxon>
        <taxon>Pseudomonadati</taxon>
        <taxon>Bacteroidota</taxon>
        <taxon>Cytophagia</taxon>
        <taxon>Cytophagales</taxon>
        <taxon>Hymenobacteraceae</taxon>
        <taxon>Hymenobacter</taxon>
    </lineage>
</organism>
<proteinExistence type="predicted"/>
<name>A0ABQ1WYP1_9BACT</name>